<dbReference type="AlphaFoldDB" id="A0A8S3Z256"/>
<evidence type="ECO:0000313" key="3">
    <source>
        <dbReference type="Proteomes" id="UP000678393"/>
    </source>
</evidence>
<evidence type="ECO:0000256" key="1">
    <source>
        <dbReference type="SAM" id="Phobius"/>
    </source>
</evidence>
<dbReference type="Proteomes" id="UP000678393">
    <property type="component" value="Unassembled WGS sequence"/>
</dbReference>
<feature type="transmembrane region" description="Helical" evidence="1">
    <location>
        <begin position="6"/>
        <end position="23"/>
    </location>
</feature>
<keyword evidence="1" id="KW-1133">Transmembrane helix</keyword>
<keyword evidence="1" id="KW-0812">Transmembrane</keyword>
<sequence>MAATGSVITWIILVAIAAIIFIPHECGGRLVVRQKDLVVDIGRSTYLTREDLAISTVRRGESCRVEVATADPITQRVGRITPP</sequence>
<organism evidence="2 3">
    <name type="scientific">Candidula unifasciata</name>
    <dbReference type="NCBI Taxonomy" id="100452"/>
    <lineage>
        <taxon>Eukaryota</taxon>
        <taxon>Metazoa</taxon>
        <taxon>Spiralia</taxon>
        <taxon>Lophotrochozoa</taxon>
        <taxon>Mollusca</taxon>
        <taxon>Gastropoda</taxon>
        <taxon>Heterobranchia</taxon>
        <taxon>Euthyneura</taxon>
        <taxon>Panpulmonata</taxon>
        <taxon>Eupulmonata</taxon>
        <taxon>Stylommatophora</taxon>
        <taxon>Helicina</taxon>
        <taxon>Helicoidea</taxon>
        <taxon>Geomitridae</taxon>
        <taxon>Candidula</taxon>
    </lineage>
</organism>
<protein>
    <submittedName>
        <fullName evidence="2">Uncharacterized protein</fullName>
    </submittedName>
</protein>
<feature type="non-terminal residue" evidence="2">
    <location>
        <position position="83"/>
    </location>
</feature>
<name>A0A8S3Z256_9EUPU</name>
<evidence type="ECO:0000313" key="2">
    <source>
        <dbReference type="EMBL" id="CAG5123557.1"/>
    </source>
</evidence>
<gene>
    <name evidence="2" type="ORF">CUNI_LOCUS9115</name>
</gene>
<reference evidence="2" key="1">
    <citation type="submission" date="2021-04" db="EMBL/GenBank/DDBJ databases">
        <authorList>
            <consortium name="Molecular Ecology Group"/>
        </authorList>
    </citation>
    <scope>NUCLEOTIDE SEQUENCE</scope>
</reference>
<comment type="caution">
    <text evidence="2">The sequence shown here is derived from an EMBL/GenBank/DDBJ whole genome shotgun (WGS) entry which is preliminary data.</text>
</comment>
<proteinExistence type="predicted"/>
<keyword evidence="1" id="KW-0472">Membrane</keyword>
<dbReference type="OrthoDB" id="430044at2759"/>
<dbReference type="EMBL" id="CAJHNH020001557">
    <property type="protein sequence ID" value="CAG5123557.1"/>
    <property type="molecule type" value="Genomic_DNA"/>
</dbReference>
<keyword evidence="3" id="KW-1185">Reference proteome</keyword>
<accession>A0A8S3Z256</accession>